<dbReference type="GO" id="GO:0005634">
    <property type="term" value="C:nucleus"/>
    <property type="evidence" value="ECO:0007669"/>
    <property type="project" value="TreeGrafter"/>
</dbReference>
<name>A0A914C1E1_9BILA</name>
<dbReference type="Pfam" id="PF02826">
    <property type="entry name" value="2-Hacid_dh_C"/>
    <property type="match status" value="1"/>
</dbReference>
<dbReference type="GO" id="GO:0006357">
    <property type="term" value="P:regulation of transcription by RNA polymerase II"/>
    <property type="evidence" value="ECO:0007669"/>
    <property type="project" value="TreeGrafter"/>
</dbReference>
<dbReference type="AlphaFoldDB" id="A0A914C1E1"/>
<dbReference type="WBParaSite" id="ACRNAN_Path_1504.g5860.t1">
    <property type="protein sequence ID" value="ACRNAN_Path_1504.g5860.t1"/>
    <property type="gene ID" value="ACRNAN_Path_1504.g5860"/>
</dbReference>
<feature type="region of interest" description="Disordered" evidence="7">
    <location>
        <begin position="803"/>
        <end position="845"/>
    </location>
</feature>
<dbReference type="PANTHER" id="PTHR46029:SF7">
    <property type="entry name" value="C-TERMINAL-BINDING PROTEIN"/>
    <property type="match status" value="1"/>
</dbReference>
<reference evidence="10" key="1">
    <citation type="submission" date="2022-11" db="UniProtKB">
        <authorList>
            <consortium name="WormBaseParasite"/>
        </authorList>
    </citation>
    <scope>IDENTIFICATION</scope>
</reference>
<proteinExistence type="inferred from homology"/>
<feature type="compositionally biased region" description="Polar residues" evidence="7">
    <location>
        <begin position="683"/>
        <end position="703"/>
    </location>
</feature>
<protein>
    <submittedName>
        <fullName evidence="10">THAP-type domain-containing protein</fullName>
    </submittedName>
</protein>
<dbReference type="GO" id="GO:0008270">
    <property type="term" value="F:zinc ion binding"/>
    <property type="evidence" value="ECO:0007669"/>
    <property type="project" value="UniProtKB-KW"/>
</dbReference>
<keyword evidence="3 6" id="KW-0863">Zinc-finger</keyword>
<dbReference type="InterPro" id="IPR006140">
    <property type="entry name" value="D-isomer_DH_NAD-bd"/>
</dbReference>
<feature type="region of interest" description="Disordered" evidence="7">
    <location>
        <begin position="683"/>
        <end position="773"/>
    </location>
</feature>
<keyword evidence="5 6" id="KW-0238">DNA-binding</keyword>
<accession>A0A914C1E1</accession>
<feature type="compositionally biased region" description="Low complexity" evidence="7">
    <location>
        <begin position="704"/>
        <end position="728"/>
    </location>
</feature>
<feature type="compositionally biased region" description="Polar residues" evidence="7">
    <location>
        <begin position="803"/>
        <end position="822"/>
    </location>
</feature>
<comment type="similarity">
    <text evidence="1">Belongs to the D-isomer specific 2-hydroxyacid dehydrogenase family.</text>
</comment>
<dbReference type="InterPro" id="IPR006612">
    <property type="entry name" value="THAP_Znf"/>
</dbReference>
<dbReference type="GO" id="GO:0003677">
    <property type="term" value="F:DNA binding"/>
    <property type="evidence" value="ECO:0007669"/>
    <property type="project" value="UniProtKB-UniRule"/>
</dbReference>
<evidence type="ECO:0000259" key="8">
    <source>
        <dbReference type="PROSITE" id="PS50950"/>
    </source>
</evidence>
<dbReference type="InterPro" id="IPR051638">
    <property type="entry name" value="CTBP_dehydrogenase"/>
</dbReference>
<dbReference type="SMART" id="SM00980">
    <property type="entry name" value="THAP"/>
    <property type="match status" value="1"/>
</dbReference>
<dbReference type="Proteomes" id="UP000887540">
    <property type="component" value="Unplaced"/>
</dbReference>
<evidence type="ECO:0000256" key="2">
    <source>
        <dbReference type="ARBA" id="ARBA00022723"/>
    </source>
</evidence>
<evidence type="ECO:0000256" key="7">
    <source>
        <dbReference type="SAM" id="MobiDB-lite"/>
    </source>
</evidence>
<evidence type="ECO:0000313" key="10">
    <source>
        <dbReference type="WBParaSite" id="ACRNAN_Path_1504.g5860.t1"/>
    </source>
</evidence>
<dbReference type="Gene3D" id="3.40.50.720">
    <property type="entry name" value="NAD(P)-binding Rossmann-like Domain"/>
    <property type="match status" value="2"/>
</dbReference>
<keyword evidence="4" id="KW-0862">Zinc</keyword>
<feature type="compositionally biased region" description="Low complexity" evidence="7">
    <location>
        <begin position="108"/>
        <end position="136"/>
    </location>
</feature>
<feature type="region of interest" description="Disordered" evidence="7">
    <location>
        <begin position="65"/>
        <end position="136"/>
    </location>
</feature>
<evidence type="ECO:0000256" key="3">
    <source>
        <dbReference type="ARBA" id="ARBA00022771"/>
    </source>
</evidence>
<keyword evidence="9" id="KW-1185">Reference proteome</keyword>
<dbReference type="PROSITE" id="PS00065">
    <property type="entry name" value="D_2_HYDROXYACID_DH_1"/>
    <property type="match status" value="1"/>
</dbReference>
<dbReference type="CDD" id="cd05299">
    <property type="entry name" value="CtBP_dh"/>
    <property type="match status" value="1"/>
</dbReference>
<dbReference type="GO" id="GO:0140297">
    <property type="term" value="F:DNA-binding transcription factor binding"/>
    <property type="evidence" value="ECO:0007669"/>
    <property type="project" value="TreeGrafter"/>
</dbReference>
<dbReference type="SUPFAM" id="SSF57716">
    <property type="entry name" value="Glucocorticoid receptor-like (DNA-binding domain)"/>
    <property type="match status" value="1"/>
</dbReference>
<dbReference type="InterPro" id="IPR036291">
    <property type="entry name" value="NAD(P)-bd_dom_sf"/>
</dbReference>
<evidence type="ECO:0000256" key="6">
    <source>
        <dbReference type="PROSITE-ProRule" id="PRU00309"/>
    </source>
</evidence>
<dbReference type="GO" id="GO:0003714">
    <property type="term" value="F:transcription corepressor activity"/>
    <property type="evidence" value="ECO:0007669"/>
    <property type="project" value="InterPro"/>
</dbReference>
<dbReference type="GO" id="GO:0051287">
    <property type="term" value="F:NAD binding"/>
    <property type="evidence" value="ECO:0007669"/>
    <property type="project" value="InterPro"/>
</dbReference>
<organism evidence="9 10">
    <name type="scientific">Acrobeloides nanus</name>
    <dbReference type="NCBI Taxonomy" id="290746"/>
    <lineage>
        <taxon>Eukaryota</taxon>
        <taxon>Metazoa</taxon>
        <taxon>Ecdysozoa</taxon>
        <taxon>Nematoda</taxon>
        <taxon>Chromadorea</taxon>
        <taxon>Rhabditida</taxon>
        <taxon>Tylenchina</taxon>
        <taxon>Cephalobomorpha</taxon>
        <taxon>Cephaloboidea</taxon>
        <taxon>Cephalobidae</taxon>
        <taxon>Acrobeloides</taxon>
    </lineage>
</organism>
<dbReference type="GO" id="GO:0016616">
    <property type="term" value="F:oxidoreductase activity, acting on the CH-OH group of donors, NAD or NADP as acceptor"/>
    <property type="evidence" value="ECO:0007669"/>
    <property type="project" value="InterPro"/>
</dbReference>
<dbReference type="GO" id="GO:0001221">
    <property type="term" value="F:transcription coregulator binding"/>
    <property type="evidence" value="ECO:0007669"/>
    <property type="project" value="TreeGrafter"/>
</dbReference>
<dbReference type="PROSITE" id="PS50950">
    <property type="entry name" value="ZF_THAP"/>
    <property type="match status" value="1"/>
</dbReference>
<evidence type="ECO:0000256" key="5">
    <source>
        <dbReference type="ARBA" id="ARBA00023125"/>
    </source>
</evidence>
<evidence type="ECO:0000256" key="4">
    <source>
        <dbReference type="ARBA" id="ARBA00022833"/>
    </source>
</evidence>
<dbReference type="InterPro" id="IPR043322">
    <property type="entry name" value="CtBP"/>
</dbReference>
<dbReference type="SUPFAM" id="SSF52283">
    <property type="entry name" value="Formate/glycerate dehydrogenase catalytic domain-like"/>
    <property type="match status" value="1"/>
</dbReference>
<dbReference type="Pfam" id="PF05485">
    <property type="entry name" value="THAP"/>
    <property type="match status" value="1"/>
</dbReference>
<dbReference type="GO" id="GO:0003713">
    <property type="term" value="F:transcription coactivator activity"/>
    <property type="evidence" value="ECO:0007669"/>
    <property type="project" value="TreeGrafter"/>
</dbReference>
<dbReference type="InterPro" id="IPR006139">
    <property type="entry name" value="D-isomer_2_OHA_DH_cat_dom"/>
</dbReference>
<dbReference type="Pfam" id="PF00389">
    <property type="entry name" value="2-Hacid_dh"/>
    <property type="match status" value="1"/>
</dbReference>
<keyword evidence="2" id="KW-0479">Metal-binding</keyword>
<sequence length="845" mass="89584">MPTTCGFPNCKFRSRYRGQEDNRHFYRIPKRPLVLRQRWLKAIGRTEETVVSQLRICSAHFEGGEKKEGDIPVPDPQFDPPISIQLPPKESKSGERRRAQKNAKLLGSASSSTSDSSNASVVAASIKRQQQQQQHQNNFAHNFNRLNSVLESVCPNPATAAAAASAYAFGSEFLAGVGAHPNNCFSGGPNILPGSVPLEQSSALPLLSGAGISPPSITLPSTSASFNVFTNFFNMSARMPNGPSTSRPLVALLDGRDCSVEMPLLKDVATVAFCDAQSTFEIHEKVLNEAVAALMWHSITLEKEDLEKFKALKIIVRLGSGVDNVDIKAATELGIAVCNTPGSCVEETADSTISLILNMFRKTYWLARTTETGKRVQSVEQLREAATGSARIRGSTLAIIGLGRVGTAVAVRARAFGFNIIFYDPHLPEGVDRALGIERCETLEDALSRADCITLHCPHTPETYHLINEETIKKMKSGCFLVNTSRGALIHESALITALKSGHVKAAALDVHEREPFDGVSSGFAQLNNVIHTPHAAWFSDESCRELRVSAAREVRRALIGRTPQDLVNCINKDQLLASTGGARRTGATNTRQPTPPALPNVSTFNPLAAMSSFGSAMSEGFNGLPVGGLGSFPYANPLLMGLNPQMLMNPSSAAALASLHSGANSAAALLASQVAAATNSISSAVSSTRPIQSSTNTSKLSITGNNANVSTTSANTSSANGRSRSATISPAIQIGSGTSPGILNGNSGGRGNSNASTPNASGAIPDPGTGEAMEVKFGDMKRAENSSNSDFSAANRLFKAESNSNPFENASFNGEDSQESNLKIDENSSNEDETGHIEATSTSN</sequence>
<evidence type="ECO:0000256" key="1">
    <source>
        <dbReference type="ARBA" id="ARBA00005854"/>
    </source>
</evidence>
<dbReference type="PANTHER" id="PTHR46029">
    <property type="entry name" value="C-TERMINAL-BINDING PROTEIN"/>
    <property type="match status" value="1"/>
</dbReference>
<dbReference type="SUPFAM" id="SSF51735">
    <property type="entry name" value="NAD(P)-binding Rossmann-fold domains"/>
    <property type="match status" value="1"/>
</dbReference>
<feature type="domain" description="THAP-type" evidence="8">
    <location>
        <begin position="1"/>
        <end position="77"/>
    </location>
</feature>
<dbReference type="InterPro" id="IPR029752">
    <property type="entry name" value="D-isomer_DH_CS1"/>
</dbReference>
<evidence type="ECO:0000313" key="9">
    <source>
        <dbReference type="Proteomes" id="UP000887540"/>
    </source>
</evidence>